<name>A0AAD7G7G7_MYCRO</name>
<organism evidence="1 2">
    <name type="scientific">Mycena rosella</name>
    <name type="common">Pink bonnet</name>
    <name type="synonym">Agaricus rosellus</name>
    <dbReference type="NCBI Taxonomy" id="1033263"/>
    <lineage>
        <taxon>Eukaryota</taxon>
        <taxon>Fungi</taxon>
        <taxon>Dikarya</taxon>
        <taxon>Basidiomycota</taxon>
        <taxon>Agaricomycotina</taxon>
        <taxon>Agaricomycetes</taxon>
        <taxon>Agaricomycetidae</taxon>
        <taxon>Agaricales</taxon>
        <taxon>Marasmiineae</taxon>
        <taxon>Mycenaceae</taxon>
        <taxon>Mycena</taxon>
    </lineage>
</organism>
<evidence type="ECO:0000313" key="1">
    <source>
        <dbReference type="EMBL" id="KAJ7664224.1"/>
    </source>
</evidence>
<proteinExistence type="predicted"/>
<keyword evidence="2" id="KW-1185">Reference proteome</keyword>
<comment type="caution">
    <text evidence="1">The sequence shown here is derived from an EMBL/GenBank/DDBJ whole genome shotgun (WGS) entry which is preliminary data.</text>
</comment>
<evidence type="ECO:0000313" key="2">
    <source>
        <dbReference type="Proteomes" id="UP001221757"/>
    </source>
</evidence>
<sequence>MATRGLDGIDRNIPFGGILSGVIDPLLDIMDHIEVKSVPFMSNITEYFPPAHFVQHKRELQGITKDLEDARSQGKLYQFFNSTDDASALAKHNMTLDQLIADATVHKILRDIEVGHIEMGDIAAHGRQVLIRGAQGDWEVRAAALALVARVVKVEARSWT</sequence>
<accession>A0AAD7G7G7</accession>
<dbReference type="AlphaFoldDB" id="A0AAD7G7G7"/>
<protein>
    <submittedName>
        <fullName evidence="1">Uncharacterized protein</fullName>
    </submittedName>
</protein>
<dbReference type="EMBL" id="JARKIE010000225">
    <property type="protein sequence ID" value="KAJ7664224.1"/>
    <property type="molecule type" value="Genomic_DNA"/>
</dbReference>
<gene>
    <name evidence="1" type="ORF">B0H17DRAFT_1143785</name>
</gene>
<dbReference type="Proteomes" id="UP001221757">
    <property type="component" value="Unassembled WGS sequence"/>
</dbReference>
<reference evidence="1" key="1">
    <citation type="submission" date="2023-03" db="EMBL/GenBank/DDBJ databases">
        <title>Massive genome expansion in bonnet fungi (Mycena s.s.) driven by repeated elements and novel gene families across ecological guilds.</title>
        <authorList>
            <consortium name="Lawrence Berkeley National Laboratory"/>
            <person name="Harder C.B."/>
            <person name="Miyauchi S."/>
            <person name="Viragh M."/>
            <person name="Kuo A."/>
            <person name="Thoen E."/>
            <person name="Andreopoulos B."/>
            <person name="Lu D."/>
            <person name="Skrede I."/>
            <person name="Drula E."/>
            <person name="Henrissat B."/>
            <person name="Morin E."/>
            <person name="Kohler A."/>
            <person name="Barry K."/>
            <person name="LaButti K."/>
            <person name="Morin E."/>
            <person name="Salamov A."/>
            <person name="Lipzen A."/>
            <person name="Mereny Z."/>
            <person name="Hegedus B."/>
            <person name="Baldrian P."/>
            <person name="Stursova M."/>
            <person name="Weitz H."/>
            <person name="Taylor A."/>
            <person name="Grigoriev I.V."/>
            <person name="Nagy L.G."/>
            <person name="Martin F."/>
            <person name="Kauserud H."/>
        </authorList>
    </citation>
    <scope>NUCLEOTIDE SEQUENCE</scope>
    <source>
        <strain evidence="1">CBHHK067</strain>
    </source>
</reference>